<name>A0A927RGG4_9ACTN</name>
<dbReference type="Pfam" id="PF00535">
    <property type="entry name" value="Glycos_transf_2"/>
    <property type="match status" value="1"/>
</dbReference>
<feature type="region of interest" description="Disordered" evidence="1">
    <location>
        <begin position="639"/>
        <end position="658"/>
    </location>
</feature>
<dbReference type="PANTHER" id="PTHR22916">
    <property type="entry name" value="GLYCOSYLTRANSFERASE"/>
    <property type="match status" value="1"/>
</dbReference>
<dbReference type="InterPro" id="IPR001173">
    <property type="entry name" value="Glyco_trans_2-like"/>
</dbReference>
<protein>
    <submittedName>
        <fullName evidence="4">Glycosyltransferase involved in cell wall biosynthesis</fullName>
    </submittedName>
</protein>
<gene>
    <name evidence="4" type="ORF">HEB94_008008</name>
</gene>
<dbReference type="InterPro" id="IPR054028">
    <property type="entry name" value="TarS/TarP_linker"/>
</dbReference>
<evidence type="ECO:0000313" key="5">
    <source>
        <dbReference type="Proteomes" id="UP000638648"/>
    </source>
</evidence>
<dbReference type="PANTHER" id="PTHR22916:SF3">
    <property type="entry name" value="UDP-GLCNAC:BETAGAL BETA-1,3-N-ACETYLGLUCOSAMINYLTRANSFERASE-LIKE PROTEIN 1"/>
    <property type="match status" value="1"/>
</dbReference>
<feature type="domain" description="Glycosyltransferase 2-like" evidence="2">
    <location>
        <begin position="8"/>
        <end position="135"/>
    </location>
</feature>
<dbReference type="SUPFAM" id="SSF53448">
    <property type="entry name" value="Nucleotide-diphospho-sugar transferases"/>
    <property type="match status" value="1"/>
</dbReference>
<evidence type="ECO:0000256" key="1">
    <source>
        <dbReference type="SAM" id="MobiDB-lite"/>
    </source>
</evidence>
<evidence type="ECO:0000259" key="2">
    <source>
        <dbReference type="Pfam" id="PF00535"/>
    </source>
</evidence>
<proteinExistence type="predicted"/>
<dbReference type="InterPro" id="IPR029044">
    <property type="entry name" value="Nucleotide-diphossugar_trans"/>
</dbReference>
<dbReference type="AlphaFoldDB" id="A0A927RGG4"/>
<evidence type="ECO:0000259" key="3">
    <source>
        <dbReference type="Pfam" id="PF22181"/>
    </source>
</evidence>
<dbReference type="Gene3D" id="3.90.550.10">
    <property type="entry name" value="Spore Coat Polysaccharide Biosynthesis Protein SpsA, Chain A"/>
    <property type="match status" value="1"/>
</dbReference>
<dbReference type="EMBL" id="JADBEM010000001">
    <property type="protein sequence ID" value="MBE1611160.1"/>
    <property type="molecule type" value="Genomic_DNA"/>
</dbReference>
<reference evidence="4" key="1">
    <citation type="submission" date="2020-10" db="EMBL/GenBank/DDBJ databases">
        <title>Sequencing the genomes of 1000 actinobacteria strains.</title>
        <authorList>
            <person name="Klenk H.-P."/>
        </authorList>
    </citation>
    <scope>NUCLEOTIDE SEQUENCE</scope>
    <source>
        <strain evidence="4">DSM 45354</strain>
    </source>
</reference>
<dbReference type="GO" id="GO:0016758">
    <property type="term" value="F:hexosyltransferase activity"/>
    <property type="evidence" value="ECO:0007669"/>
    <property type="project" value="UniProtKB-ARBA"/>
</dbReference>
<organism evidence="4 5">
    <name type="scientific">Actinopolymorpha pittospori</name>
    <dbReference type="NCBI Taxonomy" id="648752"/>
    <lineage>
        <taxon>Bacteria</taxon>
        <taxon>Bacillati</taxon>
        <taxon>Actinomycetota</taxon>
        <taxon>Actinomycetes</taxon>
        <taxon>Propionibacteriales</taxon>
        <taxon>Actinopolymorphaceae</taxon>
        <taxon>Actinopolymorpha</taxon>
    </lineage>
</organism>
<dbReference type="Proteomes" id="UP000638648">
    <property type="component" value="Unassembled WGS sequence"/>
</dbReference>
<dbReference type="CDD" id="cd00761">
    <property type="entry name" value="Glyco_tranf_GTA_type"/>
    <property type="match status" value="1"/>
</dbReference>
<feature type="domain" description="TarS/TarP linker" evidence="3">
    <location>
        <begin position="222"/>
        <end position="321"/>
    </location>
</feature>
<comment type="caution">
    <text evidence="4">The sequence shown here is derived from an EMBL/GenBank/DDBJ whole genome shotgun (WGS) entry which is preliminary data.</text>
</comment>
<dbReference type="RefSeq" id="WP_192754412.1">
    <property type="nucleotide sequence ID" value="NZ_BAABJL010000042.1"/>
</dbReference>
<sequence length="689" mass="75498">MAKALKVSVVVPVYNPGPYIEDCVASLMRQSLPDDEYEAIFVDDGSTDETPARLDALAAEHPHLHVIHQENSGWSGKPRNVGIAAARGEYVFFVDNDDWIGDEALERMYAFAKANDSDIVIGKMAGKGRGVPRELFRRSYPRATLANAPLIDSLTPHKMFRKAFLDDHQLRFPEGRRRLEDHVFVTAAFFAAETISVLSDYVCYYHVRREDASNAGFQRLEPKGYFANLTEALDIVEKNTDPGPLRDRLYRRWFRVEMIERLRGRRLLQVPAEDQRALFEEIRRISGERFGPGVAEGLPPSQRIVAALIHADRLDDLVRLAEWETSIVNHAELDDLGWYEGALQLALTCELRAGRAPVGYVHADGQDVLVPPLADDAAGALPDADLDATARLNQSRVDVLLRSRETAAEYFLPVTFTSSRRALGGSDGDAESFRFLLHGEARLDPTTAGGGVPLERGIWDVVARITSCGWTKDARLGSVRSVRASRHCVPAVLGDPAVAVTPYWTDKGNLSVDVGEKTSRLRQELLFPTAPSLATAGSDLVLTLPLRAVTAAEVAGAVRLVHEDSGAMVDAAAVLAPAVHAGVGRSDLSARLSRSDLGVGRWSVQVRLVTPDHGGFTPLPVSVTVPSGPGAPVVEALDRSTTREARTDEGPEERTEGFRSELGAWLRTGRRLARRAGGRLTRQVRRSRG</sequence>
<accession>A0A927RGG4</accession>
<dbReference type="Pfam" id="PF22181">
    <property type="entry name" value="TarS_linker"/>
    <property type="match status" value="1"/>
</dbReference>
<evidence type="ECO:0000313" key="4">
    <source>
        <dbReference type="EMBL" id="MBE1611160.1"/>
    </source>
</evidence>
<keyword evidence="5" id="KW-1185">Reference proteome</keyword>